<proteinExistence type="predicted"/>
<gene>
    <name evidence="2" type="ORF">X797_007379</name>
</gene>
<dbReference type="HOGENOM" id="CLU_2638587_0_0_1"/>
<evidence type="ECO:0000313" key="2">
    <source>
        <dbReference type="EMBL" id="EXU99568.1"/>
    </source>
</evidence>
<feature type="compositionally biased region" description="Basic and acidic residues" evidence="1">
    <location>
        <begin position="53"/>
        <end position="77"/>
    </location>
</feature>
<evidence type="ECO:0000313" key="3">
    <source>
        <dbReference type="Proteomes" id="UP000030151"/>
    </source>
</evidence>
<name>A0A014PQ02_9HYPO</name>
<protein>
    <submittedName>
        <fullName evidence="2">Uncharacterized protein</fullName>
    </submittedName>
</protein>
<evidence type="ECO:0000256" key="1">
    <source>
        <dbReference type="SAM" id="MobiDB-lite"/>
    </source>
</evidence>
<comment type="caution">
    <text evidence="2">The sequence shown here is derived from an EMBL/GenBank/DDBJ whole genome shotgun (WGS) entry which is preliminary data.</text>
</comment>
<dbReference type="EMBL" id="JELW01000018">
    <property type="protein sequence ID" value="EXU99568.1"/>
    <property type="molecule type" value="Genomic_DNA"/>
</dbReference>
<dbReference type="Proteomes" id="UP000030151">
    <property type="component" value="Unassembled WGS sequence"/>
</dbReference>
<feature type="region of interest" description="Disordered" evidence="1">
    <location>
        <begin position="40"/>
        <end position="77"/>
    </location>
</feature>
<sequence length="77" mass="8544">MSSCCISCCRAPDFGTHEFCVPCDTGSACTTPYSRDMSLEDDGYQRPLYGHVGTDETPKEAKEVGEKDEKNKETQEK</sequence>
<accession>A0A014PQ02</accession>
<reference evidence="2 3" key="1">
    <citation type="submission" date="2014-02" db="EMBL/GenBank/DDBJ databases">
        <title>The genome sequence of the entomopathogenic fungus Metarhizium robertsii ARSEF 2575.</title>
        <authorList>
            <person name="Giuliano Garisto Donzelli B."/>
            <person name="Roe B.A."/>
            <person name="Macmil S.L."/>
            <person name="Krasnoff S.B."/>
            <person name="Gibson D.M."/>
        </authorList>
    </citation>
    <scope>NUCLEOTIDE SEQUENCE [LARGE SCALE GENOMIC DNA]</scope>
    <source>
        <strain evidence="2 3">ARSEF 2575</strain>
    </source>
</reference>
<organism evidence="2 3">
    <name type="scientific">Metarhizium robertsii</name>
    <dbReference type="NCBI Taxonomy" id="568076"/>
    <lineage>
        <taxon>Eukaryota</taxon>
        <taxon>Fungi</taxon>
        <taxon>Dikarya</taxon>
        <taxon>Ascomycota</taxon>
        <taxon>Pezizomycotina</taxon>
        <taxon>Sordariomycetes</taxon>
        <taxon>Hypocreomycetidae</taxon>
        <taxon>Hypocreales</taxon>
        <taxon>Clavicipitaceae</taxon>
        <taxon>Metarhizium</taxon>
    </lineage>
</organism>
<dbReference type="AlphaFoldDB" id="A0A014PQ02"/>